<dbReference type="OrthoDB" id="674604at2759"/>
<evidence type="ECO:0000256" key="2">
    <source>
        <dbReference type="ARBA" id="ARBA00022737"/>
    </source>
</evidence>
<evidence type="ECO:0000256" key="4">
    <source>
        <dbReference type="SAM" id="MobiDB-lite"/>
    </source>
</evidence>
<dbReference type="Pfam" id="PF25175">
    <property type="entry name" value="Beta-prop_WDR5"/>
    <property type="match status" value="1"/>
</dbReference>
<dbReference type="FunCoup" id="G0N8S0">
    <property type="interactions" value="1749"/>
</dbReference>
<feature type="compositionally biased region" description="Polar residues" evidence="4">
    <location>
        <begin position="39"/>
        <end position="50"/>
    </location>
</feature>
<feature type="domain" description="WDR5-like beta-propeller" evidence="5">
    <location>
        <begin position="146"/>
        <end position="456"/>
    </location>
</feature>
<dbReference type="CDD" id="cd00200">
    <property type="entry name" value="WD40"/>
    <property type="match status" value="1"/>
</dbReference>
<dbReference type="PANTHER" id="PTHR22847:SF637">
    <property type="entry name" value="WD REPEAT DOMAIN 5B"/>
    <property type="match status" value="1"/>
</dbReference>
<feature type="repeat" description="WD" evidence="3">
    <location>
        <begin position="316"/>
        <end position="357"/>
    </location>
</feature>
<dbReference type="Proteomes" id="UP000008068">
    <property type="component" value="Unassembled WGS sequence"/>
</dbReference>
<keyword evidence="1 3" id="KW-0853">WD repeat</keyword>
<dbReference type="InterPro" id="IPR019775">
    <property type="entry name" value="WD40_repeat_CS"/>
</dbReference>
<dbReference type="AlphaFoldDB" id="G0N8S0"/>
<feature type="region of interest" description="Disordered" evidence="4">
    <location>
        <begin position="39"/>
        <end position="67"/>
    </location>
</feature>
<dbReference type="InParanoid" id="G0N8S0"/>
<proteinExistence type="predicted"/>
<dbReference type="PROSITE" id="PS50294">
    <property type="entry name" value="WD_REPEATS_REGION"/>
    <property type="match status" value="4"/>
</dbReference>
<feature type="repeat" description="WD" evidence="3">
    <location>
        <begin position="147"/>
        <end position="188"/>
    </location>
</feature>
<protein>
    <recommendedName>
        <fullName evidence="5">WDR5-like beta-propeller domain-containing protein</fullName>
    </recommendedName>
</protein>
<name>G0N8S0_CAEBE</name>
<dbReference type="eggNOG" id="KOG0266">
    <property type="taxonomic scope" value="Eukaryota"/>
</dbReference>
<feature type="repeat" description="WD" evidence="3">
    <location>
        <begin position="189"/>
        <end position="230"/>
    </location>
</feature>
<dbReference type="PROSITE" id="PS50082">
    <property type="entry name" value="WD_REPEATS_2"/>
    <property type="match status" value="6"/>
</dbReference>
<keyword evidence="7" id="KW-1185">Reference proteome</keyword>
<feature type="repeat" description="WD" evidence="3">
    <location>
        <begin position="399"/>
        <end position="421"/>
    </location>
</feature>
<evidence type="ECO:0000256" key="3">
    <source>
        <dbReference type="PROSITE-ProRule" id="PRU00221"/>
    </source>
</evidence>
<dbReference type="STRING" id="135651.G0N8S0"/>
<gene>
    <name evidence="6" type="ORF">CAEBREN_26271</name>
</gene>
<evidence type="ECO:0000256" key="1">
    <source>
        <dbReference type="ARBA" id="ARBA00022574"/>
    </source>
</evidence>
<accession>G0N8S0</accession>
<dbReference type="InterPro" id="IPR020472">
    <property type="entry name" value="WD40_PAC1"/>
</dbReference>
<dbReference type="InterPro" id="IPR036322">
    <property type="entry name" value="WD40_repeat_dom_sf"/>
</dbReference>
<evidence type="ECO:0000313" key="6">
    <source>
        <dbReference type="EMBL" id="EGT55250.1"/>
    </source>
</evidence>
<feature type="repeat" description="WD" evidence="3">
    <location>
        <begin position="231"/>
        <end position="272"/>
    </location>
</feature>
<dbReference type="InterPro" id="IPR059122">
    <property type="entry name" value="Beta-prop_WDR5-like"/>
</dbReference>
<dbReference type="SUPFAM" id="SSF50978">
    <property type="entry name" value="WD40 repeat-like"/>
    <property type="match status" value="1"/>
</dbReference>
<dbReference type="FunFam" id="2.130.10.10:FF:000228">
    <property type="entry name" value="COMPASS-like H3K4 histone methylase component WDR5A"/>
    <property type="match status" value="1"/>
</dbReference>
<dbReference type="InterPro" id="IPR015943">
    <property type="entry name" value="WD40/YVTN_repeat-like_dom_sf"/>
</dbReference>
<dbReference type="EMBL" id="GL379850">
    <property type="protein sequence ID" value="EGT55250.1"/>
    <property type="molecule type" value="Genomic_DNA"/>
</dbReference>
<dbReference type="HOGENOM" id="CLU_000288_57_1_1"/>
<feature type="repeat" description="WD" evidence="3">
    <location>
        <begin position="273"/>
        <end position="314"/>
    </location>
</feature>
<evidence type="ECO:0000313" key="7">
    <source>
        <dbReference type="Proteomes" id="UP000008068"/>
    </source>
</evidence>
<dbReference type="Gene3D" id="2.130.10.10">
    <property type="entry name" value="YVTN repeat-like/Quinoprotein amine dehydrogenase"/>
    <property type="match status" value="1"/>
</dbReference>
<dbReference type="GO" id="GO:0042393">
    <property type="term" value="F:histone binding"/>
    <property type="evidence" value="ECO:0007669"/>
    <property type="project" value="TreeGrafter"/>
</dbReference>
<dbReference type="SMART" id="SM00320">
    <property type="entry name" value="WD40"/>
    <property type="match status" value="7"/>
</dbReference>
<dbReference type="PROSITE" id="PS00678">
    <property type="entry name" value="WD_REPEATS_1"/>
    <property type="match status" value="2"/>
</dbReference>
<dbReference type="PANTHER" id="PTHR22847">
    <property type="entry name" value="WD40 REPEAT PROTEIN"/>
    <property type="match status" value="1"/>
</dbReference>
<feature type="compositionally biased region" description="Basic and acidic residues" evidence="4">
    <location>
        <begin position="51"/>
        <end position="66"/>
    </location>
</feature>
<organism evidence="7">
    <name type="scientific">Caenorhabditis brenneri</name>
    <name type="common">Nematode worm</name>
    <dbReference type="NCBI Taxonomy" id="135651"/>
    <lineage>
        <taxon>Eukaryota</taxon>
        <taxon>Metazoa</taxon>
        <taxon>Ecdysozoa</taxon>
        <taxon>Nematoda</taxon>
        <taxon>Chromadorea</taxon>
        <taxon>Rhabditida</taxon>
        <taxon>Rhabditina</taxon>
        <taxon>Rhabditomorpha</taxon>
        <taxon>Rhabditoidea</taxon>
        <taxon>Rhabditidae</taxon>
        <taxon>Peloderinae</taxon>
        <taxon>Caenorhabditis</taxon>
    </lineage>
</organism>
<keyword evidence="2" id="KW-0677">Repeat</keyword>
<dbReference type="GO" id="GO:0044666">
    <property type="term" value="C:MLL3/4 complex"/>
    <property type="evidence" value="ECO:0007669"/>
    <property type="project" value="EnsemblMetazoa"/>
</dbReference>
<reference evidence="7" key="1">
    <citation type="submission" date="2011-07" db="EMBL/GenBank/DDBJ databases">
        <authorList>
            <consortium name="Caenorhabditis brenneri Sequencing and Analysis Consortium"/>
            <person name="Wilson R.K."/>
        </authorList>
    </citation>
    <scope>NUCLEOTIDE SEQUENCE [LARGE SCALE GENOMIC DNA]</scope>
    <source>
        <strain evidence="7">PB2801</strain>
    </source>
</reference>
<sequence length="459" mass="50386">MNPNEPSSPSPSNSAVPLKLLLSQNPNNASKVLQMPLPDNQTPIQNNGHNPRNDLRTPGHPKHPEFPGHLPAVNAPFGFHGYPNYTALHCMPPQAFMAPPPLPSPASQQENVNAVSLLASSSSKPTDPTGATQGLHSECKFSLLNTLMGHTKSIAVVKFSPCGTYLGTASADKQIKIWRLSDWKCEKTLLSHTLGVNDISWSTNSRLIASCSDDTTLKLFSVSMGKCLRTMKGHTSYVFCCSFNPQSSLIVSGGYDEFIRVWDVQSGNCMRAIPAHSDPVTSVSFNHDGSKIASSSYDGCIRIWDVSNGACLKTLADADRAPITFVKFTPNGKFILSSQLDSTLKLWDYMKDKPIKHYEGHENTKYCIFAHMNVNHGKVCSCKILLSLLYCTLQRFQRIISGAEDGKIVIWNLQTRKVIQAFEAHKTPVLATDAHPTLNIMASGGLEPDHVVRIWKSDK</sequence>
<dbReference type="InterPro" id="IPR001680">
    <property type="entry name" value="WD40_rpt"/>
</dbReference>
<dbReference type="GO" id="GO:0048188">
    <property type="term" value="C:Set1C/COMPASS complex"/>
    <property type="evidence" value="ECO:0007669"/>
    <property type="project" value="TreeGrafter"/>
</dbReference>
<dbReference type="OMA" id="CERTILG"/>
<dbReference type="PRINTS" id="PR00320">
    <property type="entry name" value="GPROTEINBRPT"/>
</dbReference>
<evidence type="ECO:0000259" key="5">
    <source>
        <dbReference type="Pfam" id="PF25175"/>
    </source>
</evidence>